<name>A0A4U8V3Y1_STECR</name>
<gene>
    <name evidence="1" type="ORF">L596_005474</name>
</gene>
<keyword evidence="2" id="KW-1185">Reference proteome</keyword>
<reference evidence="1 2" key="1">
    <citation type="journal article" date="2015" name="Genome Biol.">
        <title>Comparative genomics of Steinernema reveals deeply conserved gene regulatory networks.</title>
        <authorList>
            <person name="Dillman A.R."/>
            <person name="Macchietto M."/>
            <person name="Porter C.F."/>
            <person name="Rogers A."/>
            <person name="Williams B."/>
            <person name="Antoshechkin I."/>
            <person name="Lee M.M."/>
            <person name="Goodwin Z."/>
            <person name="Lu X."/>
            <person name="Lewis E.E."/>
            <person name="Goodrich-Blair H."/>
            <person name="Stock S.P."/>
            <person name="Adams B.J."/>
            <person name="Sternberg P.W."/>
            <person name="Mortazavi A."/>
        </authorList>
    </citation>
    <scope>NUCLEOTIDE SEQUENCE [LARGE SCALE GENOMIC DNA]</scope>
    <source>
        <strain evidence="1 2">ALL</strain>
    </source>
</reference>
<reference evidence="1 2" key="2">
    <citation type="journal article" date="2019" name="G3 (Bethesda)">
        <title>Hybrid Assembly of the Genome of the Entomopathogenic Nematode Steinernema carpocapsae Identifies the X-Chromosome.</title>
        <authorList>
            <person name="Serra L."/>
            <person name="Macchietto M."/>
            <person name="Macias-Munoz A."/>
            <person name="McGill C.J."/>
            <person name="Rodriguez I.M."/>
            <person name="Rodriguez B."/>
            <person name="Murad R."/>
            <person name="Mortazavi A."/>
        </authorList>
    </citation>
    <scope>NUCLEOTIDE SEQUENCE [LARGE SCALE GENOMIC DNA]</scope>
    <source>
        <strain evidence="1 2">ALL</strain>
    </source>
</reference>
<protein>
    <submittedName>
        <fullName evidence="1">Uncharacterized protein</fullName>
    </submittedName>
</protein>
<accession>A0A4U8V3Y1</accession>
<dbReference type="EMBL" id="AZBU02000001">
    <property type="protein sequence ID" value="TMS38838.1"/>
    <property type="molecule type" value="Genomic_DNA"/>
</dbReference>
<sequence>MHHVPYSFLQNVVSNMRTFPEDQGKDDPLPLLLREAISKDMMHRRQIILYLCQEPGQPWFYFFIDPQESNGARFLSLNQLWFTFNFNFLRVDSVEIHGGTPSSLLNRGALNQLTWRLEGFMDMIRCMIGRPTAEVPKLCVSGTFTNDTAAEIARAVAGIEFAGVNIQNSYPEFDPIFINCLRTNSVRWFRIYGTECVPHATISVLKTCFRGCARFSRLWLETNHEAFNFDDFEAIFAALERTQFPAELSQEDEWDPEQDVDDAEEKRRFFFGAFDDDAIAAMATFRPDIAEDETTMAVAEPDAWDLSFRWKFSDALAIEAFTSSEEEPESMRCVKIFVTL</sequence>
<organism evidence="1 2">
    <name type="scientific">Steinernema carpocapsae</name>
    <name type="common">Entomopathogenic nematode</name>
    <dbReference type="NCBI Taxonomy" id="34508"/>
    <lineage>
        <taxon>Eukaryota</taxon>
        <taxon>Metazoa</taxon>
        <taxon>Ecdysozoa</taxon>
        <taxon>Nematoda</taxon>
        <taxon>Chromadorea</taxon>
        <taxon>Rhabditida</taxon>
        <taxon>Tylenchina</taxon>
        <taxon>Panagrolaimomorpha</taxon>
        <taxon>Strongyloidoidea</taxon>
        <taxon>Steinernematidae</taxon>
        <taxon>Steinernema</taxon>
    </lineage>
</organism>
<dbReference type="AlphaFoldDB" id="A0A4U8V3Y1"/>
<evidence type="ECO:0000313" key="2">
    <source>
        <dbReference type="Proteomes" id="UP000298663"/>
    </source>
</evidence>
<comment type="caution">
    <text evidence="1">The sequence shown here is derived from an EMBL/GenBank/DDBJ whole genome shotgun (WGS) entry which is preliminary data.</text>
</comment>
<proteinExistence type="predicted"/>
<evidence type="ECO:0000313" key="1">
    <source>
        <dbReference type="EMBL" id="TMS38838.1"/>
    </source>
</evidence>
<dbReference type="Proteomes" id="UP000298663">
    <property type="component" value="Unassembled WGS sequence"/>
</dbReference>